<dbReference type="PANTHER" id="PTHR48475:SF1">
    <property type="entry name" value="RNASE H TYPE-1 DOMAIN-CONTAINING PROTEIN"/>
    <property type="match status" value="1"/>
</dbReference>
<organism evidence="1 2">
    <name type="scientific">Smittium culicis</name>
    <dbReference type="NCBI Taxonomy" id="133412"/>
    <lineage>
        <taxon>Eukaryota</taxon>
        <taxon>Fungi</taxon>
        <taxon>Fungi incertae sedis</taxon>
        <taxon>Zoopagomycota</taxon>
        <taxon>Kickxellomycotina</taxon>
        <taxon>Harpellomycetes</taxon>
        <taxon>Harpellales</taxon>
        <taxon>Legeriomycetaceae</taxon>
        <taxon>Smittium</taxon>
    </lineage>
</organism>
<dbReference type="Gene3D" id="3.30.420.10">
    <property type="entry name" value="Ribonuclease H-like superfamily/Ribonuclease H"/>
    <property type="match status" value="1"/>
</dbReference>
<dbReference type="InterPro" id="IPR012337">
    <property type="entry name" value="RNaseH-like_sf"/>
</dbReference>
<keyword evidence="2" id="KW-1185">Reference proteome</keyword>
<proteinExistence type="predicted"/>
<dbReference type="SUPFAM" id="SSF53098">
    <property type="entry name" value="Ribonuclease H-like"/>
    <property type="match status" value="1"/>
</dbReference>
<dbReference type="AlphaFoldDB" id="A0A1R1YH91"/>
<evidence type="ECO:0000313" key="1">
    <source>
        <dbReference type="EMBL" id="OMJ26287.1"/>
    </source>
</evidence>
<dbReference type="GO" id="GO:0003676">
    <property type="term" value="F:nucleic acid binding"/>
    <property type="evidence" value="ECO:0007669"/>
    <property type="project" value="InterPro"/>
</dbReference>
<protein>
    <submittedName>
        <fullName evidence="1">Uncharacterized protein</fullName>
    </submittedName>
</protein>
<sequence length="219" mass="25929">MVERGHQPIIDALSKYCEENYSDWELMLPKVLWADRVTVKRTTGYSPYELVYGRECLLPVEYNYSTWFTLPWKESMTTEELLVIRMKQLSEKEEFLKEASKGIINSRNKAKEYFESNHRIRSEILKPGTLVLLHNTHLLKSTANKLRNRWRGPYKILESRKNGSYILAELNGVKLRNTQPGARIKEFFQNIGRNYLNWEECGSSDSELSYHEEYDNYDE</sequence>
<dbReference type="PANTHER" id="PTHR48475">
    <property type="entry name" value="RIBONUCLEASE H"/>
    <property type="match status" value="1"/>
</dbReference>
<name>A0A1R1YH91_9FUNG</name>
<dbReference type="OrthoDB" id="5597284at2759"/>
<reference evidence="2" key="1">
    <citation type="submission" date="2017-01" db="EMBL/GenBank/DDBJ databases">
        <authorList>
            <person name="Wang Y."/>
            <person name="White M."/>
            <person name="Kvist S."/>
            <person name="Moncalvo J.-M."/>
        </authorList>
    </citation>
    <scope>NUCLEOTIDE SEQUENCE [LARGE SCALE GENOMIC DNA]</scope>
    <source>
        <strain evidence="2">ID-206-W2</strain>
    </source>
</reference>
<gene>
    <name evidence="1" type="ORF">AYI69_g4028</name>
</gene>
<evidence type="ECO:0000313" key="2">
    <source>
        <dbReference type="Proteomes" id="UP000187429"/>
    </source>
</evidence>
<accession>A0A1R1YH91</accession>
<dbReference type="Proteomes" id="UP000187429">
    <property type="component" value="Unassembled WGS sequence"/>
</dbReference>
<dbReference type="EMBL" id="LSSM01001498">
    <property type="protein sequence ID" value="OMJ26287.1"/>
    <property type="molecule type" value="Genomic_DNA"/>
</dbReference>
<comment type="caution">
    <text evidence="1">The sequence shown here is derived from an EMBL/GenBank/DDBJ whole genome shotgun (WGS) entry which is preliminary data.</text>
</comment>
<dbReference type="InterPro" id="IPR036397">
    <property type="entry name" value="RNaseH_sf"/>
</dbReference>